<evidence type="ECO:0000313" key="2">
    <source>
        <dbReference type="EMBL" id="CDK26007.1"/>
    </source>
</evidence>
<dbReference type="InterPro" id="IPR011032">
    <property type="entry name" value="GroES-like_sf"/>
</dbReference>
<dbReference type="PANTHER" id="PTHR45348:SF2">
    <property type="entry name" value="ZINC-TYPE ALCOHOL DEHYDROGENASE-LIKE PROTEIN C2E1P3.01"/>
    <property type="match status" value="1"/>
</dbReference>
<dbReference type="Pfam" id="PF08240">
    <property type="entry name" value="ADH_N"/>
    <property type="match status" value="1"/>
</dbReference>
<dbReference type="CDD" id="cd08249">
    <property type="entry name" value="enoyl_reductase_like"/>
    <property type="match status" value="1"/>
</dbReference>
<dbReference type="AlphaFoldDB" id="W6MM94"/>
<dbReference type="Pfam" id="PF00107">
    <property type="entry name" value="ADH_zinc_N"/>
    <property type="match status" value="1"/>
</dbReference>
<reference evidence="2" key="2">
    <citation type="submission" date="2014-02" db="EMBL/GenBank/DDBJ databases">
        <title>Complete DNA sequence of /Kuraishia capsulata/ illustrates novel genomic features among budding yeasts (/Saccharomycotina/).</title>
        <authorList>
            <person name="Morales L."/>
            <person name="Noel B."/>
            <person name="Porcel B."/>
            <person name="Marcet-Houben M."/>
            <person name="Hullo M-F."/>
            <person name="Sacerdot C."/>
            <person name="Tekaia F."/>
            <person name="Leh-Louis V."/>
            <person name="Despons L."/>
            <person name="Khanna V."/>
            <person name="Aury J-M."/>
            <person name="Barbe V."/>
            <person name="Couloux A."/>
            <person name="Labadie K."/>
            <person name="Pelletier E."/>
            <person name="Souciet J-L."/>
            <person name="Boekhout T."/>
            <person name="Gabaldon T."/>
            <person name="Wincker P."/>
            <person name="Dujon B."/>
        </authorList>
    </citation>
    <scope>NUCLEOTIDE SEQUENCE</scope>
    <source>
        <strain evidence="2">CBS 1993</strain>
    </source>
</reference>
<dbReference type="SUPFAM" id="SSF51735">
    <property type="entry name" value="NAD(P)-binding Rossmann-fold domains"/>
    <property type="match status" value="1"/>
</dbReference>
<dbReference type="SUPFAM" id="SSF50129">
    <property type="entry name" value="GroES-like"/>
    <property type="match status" value="1"/>
</dbReference>
<organism evidence="2 3">
    <name type="scientific">Kuraishia capsulata CBS 1993</name>
    <dbReference type="NCBI Taxonomy" id="1382522"/>
    <lineage>
        <taxon>Eukaryota</taxon>
        <taxon>Fungi</taxon>
        <taxon>Dikarya</taxon>
        <taxon>Ascomycota</taxon>
        <taxon>Saccharomycotina</taxon>
        <taxon>Pichiomycetes</taxon>
        <taxon>Pichiales</taxon>
        <taxon>Pichiaceae</taxon>
        <taxon>Kuraishia</taxon>
    </lineage>
</organism>
<dbReference type="GO" id="GO:0016651">
    <property type="term" value="F:oxidoreductase activity, acting on NAD(P)H"/>
    <property type="evidence" value="ECO:0007669"/>
    <property type="project" value="InterPro"/>
</dbReference>
<dbReference type="InterPro" id="IPR036291">
    <property type="entry name" value="NAD(P)-bd_dom_sf"/>
</dbReference>
<feature type="domain" description="Enoyl reductase (ER)" evidence="1">
    <location>
        <begin position="13"/>
        <end position="369"/>
    </location>
</feature>
<dbReference type="Gene3D" id="3.40.50.720">
    <property type="entry name" value="NAD(P)-binding Rossmann-like Domain"/>
    <property type="match status" value="1"/>
</dbReference>
<protein>
    <recommendedName>
        <fullName evidence="1">Enoyl reductase (ER) domain-containing protein</fullName>
    </recommendedName>
</protein>
<dbReference type="Gene3D" id="3.90.180.10">
    <property type="entry name" value="Medium-chain alcohol dehydrogenases, catalytic domain"/>
    <property type="match status" value="1"/>
</dbReference>
<evidence type="ECO:0000313" key="3">
    <source>
        <dbReference type="Proteomes" id="UP000019384"/>
    </source>
</evidence>
<name>W6MM94_9ASCO</name>
<keyword evidence="3" id="KW-1185">Reference proteome</keyword>
<gene>
    <name evidence="2" type="ORF">KUCA_T00001978001</name>
</gene>
<sequence length="375" mass="40424">MSLQTQQALAFTGSTEDKKLLKLVSTEIPKPNSDQLLVKAVAFAANPTDFKHIVFGWGGKDAFVGSDVSGEVVAVGDKVNGFAVGDHVGLFEHGGDPDHPHRGLFKEYSVVNPSLTIRYPSKLKTLGADVTEYPASKVETFEGAAALSLSIFTVGQSFAHSFDLDSDKTKNAGKTVLIWGGSTATGILAIQVAKKAYGLKVVTTASKKHESFLKSLGADAVFDYHDSDVIDQIKKFSGESLVYGYDTVSDEGTWNSVNDALTESAPAIADNLLFLDKSVLKNPKKNVKYTKAIVHLASGEDQQLTDLVITGGQEFVAAHRKFYEKVVPLVLDGTIKHQPLRILHDGLGSAEEALSLLRNNKVSAEKLIFRVSKTE</sequence>
<evidence type="ECO:0000259" key="1">
    <source>
        <dbReference type="SMART" id="SM00829"/>
    </source>
</evidence>
<dbReference type="STRING" id="1382522.W6MM94"/>
<dbReference type="InterPro" id="IPR047122">
    <property type="entry name" value="Trans-enoyl_RdTase-like"/>
</dbReference>
<proteinExistence type="predicted"/>
<dbReference type="Proteomes" id="UP000019384">
    <property type="component" value="Unassembled WGS sequence"/>
</dbReference>
<dbReference type="PANTHER" id="PTHR45348">
    <property type="entry name" value="HYPOTHETICAL OXIDOREDUCTASE (EUROFUNG)"/>
    <property type="match status" value="1"/>
</dbReference>
<reference evidence="2" key="1">
    <citation type="submission" date="2013-12" db="EMBL/GenBank/DDBJ databases">
        <authorList>
            <person name="Genoscope - CEA"/>
        </authorList>
    </citation>
    <scope>NUCLEOTIDE SEQUENCE</scope>
    <source>
        <strain evidence="2">CBS 1993</strain>
    </source>
</reference>
<accession>W6MM94</accession>
<dbReference type="HOGENOM" id="CLU_026673_16_1_1"/>
<dbReference type="InterPro" id="IPR013149">
    <property type="entry name" value="ADH-like_C"/>
</dbReference>
<dbReference type="EMBL" id="HG793126">
    <property type="protein sequence ID" value="CDK26007.1"/>
    <property type="molecule type" value="Genomic_DNA"/>
</dbReference>
<dbReference type="InterPro" id="IPR020843">
    <property type="entry name" value="ER"/>
</dbReference>
<dbReference type="SMART" id="SM00829">
    <property type="entry name" value="PKS_ER"/>
    <property type="match status" value="1"/>
</dbReference>
<dbReference type="InterPro" id="IPR013154">
    <property type="entry name" value="ADH-like_N"/>
</dbReference>
<dbReference type="OrthoDB" id="9992527at2759"/>
<dbReference type="RefSeq" id="XP_022458017.1">
    <property type="nucleotide sequence ID" value="XM_022604213.1"/>
</dbReference>
<dbReference type="GeneID" id="34519405"/>